<dbReference type="Proteomes" id="UP000256913">
    <property type="component" value="Unassembled WGS sequence"/>
</dbReference>
<keyword evidence="2" id="KW-1185">Reference proteome</keyword>
<accession>A0A3D9ZRS1</accession>
<keyword evidence="1" id="KW-0808">Transferase</keyword>
<evidence type="ECO:0000313" key="1">
    <source>
        <dbReference type="EMBL" id="REF99324.1"/>
    </source>
</evidence>
<reference evidence="1 2" key="1">
    <citation type="submission" date="2018-08" db="EMBL/GenBank/DDBJ databases">
        <title>Sequencing the genomes of 1000 actinobacteria strains.</title>
        <authorList>
            <person name="Klenk H.-P."/>
        </authorList>
    </citation>
    <scope>NUCLEOTIDE SEQUENCE [LARGE SCALE GENOMIC DNA]</scope>
    <source>
        <strain evidence="1 2">DSM 44099</strain>
    </source>
</reference>
<sequence length="190" mass="20081">MVDLPAVLVAGPPASGKTVLGAALARSLNAVLLDQDVLTRPLTAVVAELLGTDDLDDPRLALSTRAARYETLFDAAADNLAIGNPVVLVAPFTAERRDPVTLERLADRFAALSAKATLVWLRATPDLLRHRMGGRAAARDRAKLADLATFLGRVDLAPPLVPHLAVPAEAAPAEQVRLVLEQLDVSRGPL</sequence>
<dbReference type="Gene3D" id="3.40.50.300">
    <property type="entry name" value="P-loop containing nucleotide triphosphate hydrolases"/>
    <property type="match status" value="1"/>
</dbReference>
<protein>
    <submittedName>
        <fullName evidence="1">Putative kinase</fullName>
    </submittedName>
</protein>
<organism evidence="1 2">
    <name type="scientific">Asanoa ferruginea</name>
    <dbReference type="NCBI Taxonomy" id="53367"/>
    <lineage>
        <taxon>Bacteria</taxon>
        <taxon>Bacillati</taxon>
        <taxon>Actinomycetota</taxon>
        <taxon>Actinomycetes</taxon>
        <taxon>Micromonosporales</taxon>
        <taxon>Micromonosporaceae</taxon>
        <taxon>Asanoa</taxon>
    </lineage>
</organism>
<dbReference type="SUPFAM" id="SSF52540">
    <property type="entry name" value="P-loop containing nucleoside triphosphate hydrolases"/>
    <property type="match status" value="1"/>
</dbReference>
<name>A0A3D9ZRS1_9ACTN</name>
<proteinExistence type="predicted"/>
<dbReference type="InterPro" id="IPR027417">
    <property type="entry name" value="P-loop_NTPase"/>
</dbReference>
<dbReference type="RefSeq" id="WP_170215988.1">
    <property type="nucleotide sequence ID" value="NZ_BONB01000002.1"/>
</dbReference>
<dbReference type="Pfam" id="PF13671">
    <property type="entry name" value="AAA_33"/>
    <property type="match status" value="1"/>
</dbReference>
<dbReference type="EMBL" id="QUMQ01000001">
    <property type="protein sequence ID" value="REF99324.1"/>
    <property type="molecule type" value="Genomic_DNA"/>
</dbReference>
<dbReference type="GO" id="GO:0016301">
    <property type="term" value="F:kinase activity"/>
    <property type="evidence" value="ECO:0007669"/>
    <property type="project" value="UniProtKB-KW"/>
</dbReference>
<comment type="caution">
    <text evidence="1">The sequence shown here is derived from an EMBL/GenBank/DDBJ whole genome shotgun (WGS) entry which is preliminary data.</text>
</comment>
<gene>
    <name evidence="1" type="ORF">DFJ67_5359</name>
</gene>
<evidence type="ECO:0000313" key="2">
    <source>
        <dbReference type="Proteomes" id="UP000256913"/>
    </source>
</evidence>
<keyword evidence="1" id="KW-0418">Kinase</keyword>
<dbReference type="AlphaFoldDB" id="A0A3D9ZRS1"/>